<keyword evidence="12" id="KW-0675">Receptor</keyword>
<feature type="compositionally biased region" description="Polar residues" evidence="8">
    <location>
        <begin position="345"/>
        <end position="359"/>
    </location>
</feature>
<dbReference type="InterPro" id="IPR057244">
    <property type="entry name" value="GAIN_B"/>
</dbReference>
<comment type="caution">
    <text evidence="12">The sequence shown here is derived from an EMBL/GenBank/DDBJ whole genome shotgun (WGS) entry which is preliminary data.</text>
</comment>
<evidence type="ECO:0000259" key="10">
    <source>
        <dbReference type="PROSITE" id="PS50221"/>
    </source>
</evidence>
<feature type="compositionally biased region" description="Polar residues" evidence="8">
    <location>
        <begin position="444"/>
        <end position="455"/>
    </location>
</feature>
<dbReference type="Gene3D" id="1.20.1070.10">
    <property type="entry name" value="Rhodopsin 7-helix transmembrane proteins"/>
    <property type="match status" value="1"/>
</dbReference>
<dbReference type="Proteomes" id="UP001152795">
    <property type="component" value="Unassembled WGS sequence"/>
</dbReference>
<evidence type="ECO:0000313" key="13">
    <source>
        <dbReference type="Proteomes" id="UP001152795"/>
    </source>
</evidence>
<dbReference type="EMBL" id="CACRXK020001263">
    <property type="protein sequence ID" value="CAB3988002.1"/>
    <property type="molecule type" value="Genomic_DNA"/>
</dbReference>
<evidence type="ECO:0000256" key="7">
    <source>
        <dbReference type="ARBA" id="ARBA00023180"/>
    </source>
</evidence>
<dbReference type="GO" id="GO:0004930">
    <property type="term" value="F:G protein-coupled receptor activity"/>
    <property type="evidence" value="ECO:0007669"/>
    <property type="project" value="InterPro"/>
</dbReference>
<dbReference type="OrthoDB" id="1100386at2759"/>
<dbReference type="PROSITE" id="PS50221">
    <property type="entry name" value="GAIN_B"/>
    <property type="match status" value="1"/>
</dbReference>
<evidence type="ECO:0000313" key="12">
    <source>
        <dbReference type="EMBL" id="CAB3988002.1"/>
    </source>
</evidence>
<dbReference type="InterPro" id="IPR000203">
    <property type="entry name" value="GPS"/>
</dbReference>
<keyword evidence="3 9" id="KW-0812">Transmembrane</keyword>
<dbReference type="PROSITE" id="PS50261">
    <property type="entry name" value="G_PROTEIN_RECEP_F2_4"/>
    <property type="match status" value="1"/>
</dbReference>
<dbReference type="SMART" id="SM00303">
    <property type="entry name" value="GPS"/>
    <property type="match status" value="1"/>
</dbReference>
<name>A0A6S7GF16_PARCT</name>
<dbReference type="Gene3D" id="2.60.220.50">
    <property type="match status" value="1"/>
</dbReference>
<evidence type="ECO:0000259" key="11">
    <source>
        <dbReference type="PROSITE" id="PS50261"/>
    </source>
</evidence>
<dbReference type="AlphaFoldDB" id="A0A6S7GF16"/>
<evidence type="ECO:0000256" key="6">
    <source>
        <dbReference type="ARBA" id="ARBA00023157"/>
    </source>
</evidence>
<feature type="transmembrane region" description="Helical" evidence="9">
    <location>
        <begin position="295"/>
        <end position="318"/>
    </location>
</feature>
<dbReference type="GO" id="GO:0007166">
    <property type="term" value="P:cell surface receptor signaling pathway"/>
    <property type="evidence" value="ECO:0007669"/>
    <property type="project" value="InterPro"/>
</dbReference>
<dbReference type="InterPro" id="IPR017981">
    <property type="entry name" value="GPCR_2-like_7TM"/>
</dbReference>
<dbReference type="GO" id="GO:0005886">
    <property type="term" value="C:plasma membrane"/>
    <property type="evidence" value="ECO:0007669"/>
    <property type="project" value="TreeGrafter"/>
</dbReference>
<dbReference type="InterPro" id="IPR000832">
    <property type="entry name" value="GPCR_2_secretin-like"/>
</dbReference>
<feature type="compositionally biased region" description="Polar residues" evidence="8">
    <location>
        <begin position="418"/>
        <end position="428"/>
    </location>
</feature>
<evidence type="ECO:0000256" key="2">
    <source>
        <dbReference type="ARBA" id="ARBA00007343"/>
    </source>
</evidence>
<feature type="domain" description="GAIN-B" evidence="10">
    <location>
        <begin position="1"/>
        <end position="68"/>
    </location>
</feature>
<feature type="domain" description="G-protein coupled receptors family 2 profile 2" evidence="11">
    <location>
        <begin position="77"/>
        <end position="319"/>
    </location>
</feature>
<feature type="transmembrane region" description="Helical" evidence="9">
    <location>
        <begin position="182"/>
        <end position="203"/>
    </location>
</feature>
<feature type="transmembrane region" description="Helical" evidence="9">
    <location>
        <begin position="80"/>
        <end position="102"/>
    </location>
</feature>
<proteinExistence type="inferred from homology"/>
<evidence type="ECO:0000256" key="4">
    <source>
        <dbReference type="ARBA" id="ARBA00022989"/>
    </source>
</evidence>
<feature type="region of interest" description="Disordered" evidence="8">
    <location>
        <begin position="395"/>
        <end position="465"/>
    </location>
</feature>
<comment type="subcellular location">
    <subcellularLocation>
        <location evidence="1">Membrane</location>
        <topology evidence="1">Multi-pass membrane protein</topology>
    </subcellularLocation>
</comment>
<feature type="compositionally biased region" description="Basic and acidic residues" evidence="8">
    <location>
        <begin position="429"/>
        <end position="441"/>
    </location>
</feature>
<reference evidence="12" key="1">
    <citation type="submission" date="2020-04" db="EMBL/GenBank/DDBJ databases">
        <authorList>
            <person name="Alioto T."/>
            <person name="Alioto T."/>
            <person name="Gomez Garrido J."/>
        </authorList>
    </citation>
    <scope>NUCLEOTIDE SEQUENCE</scope>
    <source>
        <strain evidence="12">A484AB</strain>
    </source>
</reference>
<comment type="similarity">
    <text evidence="2">Belongs to the G-protein coupled receptor 2 family. Adhesion G-protein coupled receptor (ADGR) subfamily.</text>
</comment>
<feature type="transmembrane region" description="Helical" evidence="9">
    <location>
        <begin position="267"/>
        <end position="289"/>
    </location>
</feature>
<feature type="transmembrane region" description="Helical" evidence="9">
    <location>
        <begin position="146"/>
        <end position="170"/>
    </location>
</feature>
<feature type="transmembrane region" description="Helical" evidence="9">
    <location>
        <begin position="223"/>
        <end position="246"/>
    </location>
</feature>
<gene>
    <name evidence="12" type="ORF">PACLA_8A044022</name>
</gene>
<organism evidence="12 13">
    <name type="scientific">Paramuricea clavata</name>
    <name type="common">Red gorgonian</name>
    <name type="synonym">Violescent sea-whip</name>
    <dbReference type="NCBI Taxonomy" id="317549"/>
    <lineage>
        <taxon>Eukaryota</taxon>
        <taxon>Metazoa</taxon>
        <taxon>Cnidaria</taxon>
        <taxon>Anthozoa</taxon>
        <taxon>Octocorallia</taxon>
        <taxon>Malacalcyonacea</taxon>
        <taxon>Plexauridae</taxon>
        <taxon>Paramuricea</taxon>
    </lineage>
</organism>
<evidence type="ECO:0000256" key="3">
    <source>
        <dbReference type="ARBA" id="ARBA00022692"/>
    </source>
</evidence>
<feature type="region of interest" description="Disordered" evidence="8">
    <location>
        <begin position="334"/>
        <end position="359"/>
    </location>
</feature>
<dbReference type="InterPro" id="IPR046338">
    <property type="entry name" value="GAIN_dom_sf"/>
</dbReference>
<dbReference type="SUPFAM" id="SSF81321">
    <property type="entry name" value="Family A G protein-coupled receptor-like"/>
    <property type="match status" value="1"/>
</dbReference>
<keyword evidence="6" id="KW-1015">Disulfide bond</keyword>
<accession>A0A6S7GF16</accession>
<keyword evidence="5 9" id="KW-0472">Membrane</keyword>
<dbReference type="PRINTS" id="PR00249">
    <property type="entry name" value="GPCRSECRETIN"/>
</dbReference>
<dbReference type="PANTHER" id="PTHR12011">
    <property type="entry name" value="ADHESION G-PROTEIN COUPLED RECEPTOR"/>
    <property type="match status" value="1"/>
</dbReference>
<evidence type="ECO:0000256" key="5">
    <source>
        <dbReference type="ARBA" id="ARBA00023136"/>
    </source>
</evidence>
<feature type="transmembrane region" description="Helical" evidence="9">
    <location>
        <begin position="114"/>
        <end position="134"/>
    </location>
</feature>
<dbReference type="FunFam" id="1.20.1070.10:FF:000058">
    <property type="entry name" value="Adhesion G protein-coupled receptor F5"/>
    <property type="match status" value="1"/>
</dbReference>
<dbReference type="Pfam" id="PF00002">
    <property type="entry name" value="7tm_2"/>
    <property type="match status" value="1"/>
</dbReference>
<keyword evidence="13" id="KW-1185">Reference proteome</keyword>
<dbReference type="Pfam" id="PF01825">
    <property type="entry name" value="GPS"/>
    <property type="match status" value="1"/>
</dbReference>
<dbReference type="CDD" id="cd15040">
    <property type="entry name" value="7tmB2_Adhesion"/>
    <property type="match status" value="1"/>
</dbReference>
<keyword evidence="4 9" id="KW-1133">Transmembrane helix</keyword>
<evidence type="ECO:0000256" key="9">
    <source>
        <dbReference type="SAM" id="Phobius"/>
    </source>
</evidence>
<evidence type="ECO:0000256" key="8">
    <source>
        <dbReference type="SAM" id="MobiDB-lite"/>
    </source>
</evidence>
<protein>
    <submittedName>
        <fullName evidence="12">Adhesion G- coupled receptor D1-like</fullName>
    </submittedName>
</protein>
<keyword evidence="7" id="KW-0325">Glycoprotein</keyword>
<dbReference type="PANTHER" id="PTHR12011:SF347">
    <property type="entry name" value="FI21270P1-RELATED"/>
    <property type="match status" value="1"/>
</dbReference>
<evidence type="ECO:0000256" key="1">
    <source>
        <dbReference type="ARBA" id="ARBA00004141"/>
    </source>
</evidence>
<sequence length="465" mass="51693">MLKIWMLRLSGYENPRRTCAFIEPDINGSKWSSKGCTLNKAESSEKNVICDCDHNTAFAVMMDVADVQLTESERKILETISTIGCSISLVGITLTVLLYVCFWKHFKSPRVKVLLSLCVAIGLTDIFAILEGVARDSPKFCKAVAALLHFFVLSAFGWMLCEGILLYILLIKIFDGARGKHWKIFNFIGWGIPLLIVVISLGATQGEGYGTESSCWLSVENKVIWAFVGPAFIVILANTIVFVMVLRTMMNSHNIKQRNNIGKVRAGVKAAVVIFPILGLTWVFGLMTFNKETLFFRYLFAVFNSTQGMLIFLFHCAFNKQMRDVIRSNTFSTSFGKSSARHPKNSTSSPNKRLGSDINQNMVEKNSRLQAERSKSESAGYGGYNNRNVSVAVEAEEDDVYVTSPAVQGNKETDDLDSSNGSVRNENSFGRDNDASFHNDNDNGELQHSSSTDRPPNNEEADLTV</sequence>